<feature type="region of interest" description="Disordered" evidence="1">
    <location>
        <begin position="194"/>
        <end position="243"/>
    </location>
</feature>
<protein>
    <submittedName>
        <fullName evidence="2">Uncharacterized protein</fullName>
    </submittedName>
</protein>
<dbReference type="AlphaFoldDB" id="A0A6C0ILT9"/>
<dbReference type="EMBL" id="MN740208">
    <property type="protein sequence ID" value="QHT93570.1"/>
    <property type="molecule type" value="Genomic_DNA"/>
</dbReference>
<feature type="compositionally biased region" description="Acidic residues" evidence="1">
    <location>
        <begin position="194"/>
        <end position="213"/>
    </location>
</feature>
<evidence type="ECO:0000313" key="2">
    <source>
        <dbReference type="EMBL" id="QHT93570.1"/>
    </source>
</evidence>
<evidence type="ECO:0000256" key="1">
    <source>
        <dbReference type="SAM" id="MobiDB-lite"/>
    </source>
</evidence>
<dbReference type="Pfam" id="PF19068">
    <property type="entry name" value="DUF5764"/>
    <property type="match status" value="1"/>
</dbReference>
<feature type="region of interest" description="Disordered" evidence="1">
    <location>
        <begin position="278"/>
        <end position="298"/>
    </location>
</feature>
<accession>A0A6C0ILT9</accession>
<feature type="compositionally biased region" description="Basic and acidic residues" evidence="1">
    <location>
        <begin position="227"/>
        <end position="239"/>
    </location>
</feature>
<dbReference type="InterPro" id="IPR043913">
    <property type="entry name" value="DUF5764"/>
</dbReference>
<proteinExistence type="predicted"/>
<organism evidence="2">
    <name type="scientific">viral metagenome</name>
    <dbReference type="NCBI Taxonomy" id="1070528"/>
    <lineage>
        <taxon>unclassified sequences</taxon>
        <taxon>metagenomes</taxon>
        <taxon>organismal metagenomes</taxon>
    </lineage>
</organism>
<name>A0A6C0ILT9_9ZZZZ</name>
<reference evidence="2" key="1">
    <citation type="journal article" date="2020" name="Nature">
        <title>Giant virus diversity and host interactions through global metagenomics.</title>
        <authorList>
            <person name="Schulz F."/>
            <person name="Roux S."/>
            <person name="Paez-Espino D."/>
            <person name="Jungbluth S."/>
            <person name="Walsh D.A."/>
            <person name="Denef V.J."/>
            <person name="McMahon K.D."/>
            <person name="Konstantinidis K.T."/>
            <person name="Eloe-Fadrosh E.A."/>
            <person name="Kyrpides N.C."/>
            <person name="Woyke T."/>
        </authorList>
    </citation>
    <scope>NUCLEOTIDE SEQUENCE</scope>
    <source>
        <strain evidence="2">GVMAG-M-3300024252-29</strain>
    </source>
</reference>
<sequence length="331" mass="38302">MDDFTPSGLHESKNEWGARLLTILTPHVIEGFRSILEESIKLCKNNDEMEKYLMTFQNFISRIPKWSNDIVDTETKRIIEKSGCQYLEDLITCVHIIQLKILTSVRVGQKAKKVDLDIMGINDFIHKVYVNTARQCYRNVYLFDIHVPPLQKQKNNRELEVITQECILNTVRESIPVQTILKCYLDETTEDDIQEEIKEEDITPPEEKEDDTTEQTGGEEPTESIDPEIKPKENVDEKPSTTLTFNDVDSAVDTEKNEYQIEAPKDLERLEEISKIRNDLRKQEEEDDNDDEDKIKISTDSISLDELDVHDIEIPSLSLDTNPLMDVEILS</sequence>